<dbReference type="CDD" id="cd00637">
    <property type="entry name" value="7tm_classA_rhodopsin-like"/>
    <property type="match status" value="1"/>
</dbReference>
<dbReference type="SUPFAM" id="SSF81321">
    <property type="entry name" value="Family A G protein-coupled receptor-like"/>
    <property type="match status" value="1"/>
</dbReference>
<keyword evidence="3 10" id="KW-0812">Transmembrane</keyword>
<dbReference type="Pfam" id="PF00001">
    <property type="entry name" value="7tm_1"/>
    <property type="match status" value="1"/>
</dbReference>
<feature type="transmembrane region" description="Helical" evidence="12">
    <location>
        <begin position="42"/>
        <end position="63"/>
    </location>
</feature>
<feature type="transmembrane region" description="Helical" evidence="12">
    <location>
        <begin position="75"/>
        <end position="99"/>
    </location>
</feature>
<dbReference type="PRINTS" id="PR00237">
    <property type="entry name" value="GPCRRHODOPSN"/>
</dbReference>
<evidence type="ECO:0000313" key="15">
    <source>
        <dbReference type="Proteomes" id="UP001163046"/>
    </source>
</evidence>
<keyword evidence="7 10" id="KW-0675">Receptor</keyword>
<comment type="caution">
    <text evidence="14">The sequence shown here is derived from an EMBL/GenBank/DDBJ whole genome shotgun (WGS) entry which is preliminary data.</text>
</comment>
<keyword evidence="15" id="KW-1185">Reference proteome</keyword>
<dbReference type="Gene3D" id="1.20.1070.10">
    <property type="entry name" value="Rhodopsin 7-helix transmembrane proteins"/>
    <property type="match status" value="1"/>
</dbReference>
<dbReference type="GO" id="GO:0005886">
    <property type="term" value="C:plasma membrane"/>
    <property type="evidence" value="ECO:0007669"/>
    <property type="project" value="UniProtKB-SubCell"/>
</dbReference>
<protein>
    <recommendedName>
        <fullName evidence="13">G-protein coupled receptors family 1 profile domain-containing protein</fullName>
    </recommendedName>
</protein>
<feature type="region of interest" description="Disordered" evidence="11">
    <location>
        <begin position="343"/>
        <end position="364"/>
    </location>
</feature>
<evidence type="ECO:0000256" key="4">
    <source>
        <dbReference type="ARBA" id="ARBA00022989"/>
    </source>
</evidence>
<comment type="similarity">
    <text evidence="10">Belongs to the G-protein coupled receptor 1 family.</text>
</comment>
<name>A0A9W9ZIQ4_9CNID</name>
<evidence type="ECO:0000256" key="6">
    <source>
        <dbReference type="ARBA" id="ARBA00023136"/>
    </source>
</evidence>
<evidence type="ECO:0000313" key="14">
    <source>
        <dbReference type="EMBL" id="KAJ7382488.1"/>
    </source>
</evidence>
<evidence type="ECO:0000256" key="3">
    <source>
        <dbReference type="ARBA" id="ARBA00022692"/>
    </source>
</evidence>
<keyword evidence="4 12" id="KW-1133">Transmembrane helix</keyword>
<proteinExistence type="inferred from homology"/>
<dbReference type="Proteomes" id="UP001163046">
    <property type="component" value="Unassembled WGS sequence"/>
</dbReference>
<keyword evidence="2" id="KW-1003">Cell membrane</keyword>
<dbReference type="EMBL" id="MU825922">
    <property type="protein sequence ID" value="KAJ7382488.1"/>
    <property type="molecule type" value="Genomic_DNA"/>
</dbReference>
<evidence type="ECO:0000256" key="2">
    <source>
        <dbReference type="ARBA" id="ARBA00022475"/>
    </source>
</evidence>
<evidence type="ECO:0000256" key="7">
    <source>
        <dbReference type="ARBA" id="ARBA00023170"/>
    </source>
</evidence>
<dbReference type="InterPro" id="IPR000276">
    <property type="entry name" value="GPCR_Rhodpsn"/>
</dbReference>
<evidence type="ECO:0000256" key="10">
    <source>
        <dbReference type="RuleBase" id="RU000688"/>
    </source>
</evidence>
<evidence type="ECO:0000256" key="12">
    <source>
        <dbReference type="SAM" id="Phobius"/>
    </source>
</evidence>
<keyword evidence="6 12" id="KW-0472">Membrane</keyword>
<evidence type="ECO:0000256" key="11">
    <source>
        <dbReference type="SAM" id="MobiDB-lite"/>
    </source>
</evidence>
<keyword evidence="5 10" id="KW-0297">G-protein coupled receptor</keyword>
<feature type="transmembrane region" description="Helical" evidence="12">
    <location>
        <begin position="285"/>
        <end position="305"/>
    </location>
</feature>
<evidence type="ECO:0000256" key="1">
    <source>
        <dbReference type="ARBA" id="ARBA00004651"/>
    </source>
</evidence>
<dbReference type="GO" id="GO:0004930">
    <property type="term" value="F:G protein-coupled receptor activity"/>
    <property type="evidence" value="ECO:0007669"/>
    <property type="project" value="UniProtKB-KW"/>
</dbReference>
<reference evidence="14" key="1">
    <citation type="submission" date="2023-01" db="EMBL/GenBank/DDBJ databases">
        <title>Genome assembly of the deep-sea coral Lophelia pertusa.</title>
        <authorList>
            <person name="Herrera S."/>
            <person name="Cordes E."/>
        </authorList>
    </citation>
    <scope>NUCLEOTIDE SEQUENCE</scope>
    <source>
        <strain evidence="14">USNM1676648</strain>
        <tissue evidence="14">Polyp</tissue>
    </source>
</reference>
<evidence type="ECO:0000256" key="9">
    <source>
        <dbReference type="ARBA" id="ARBA00023224"/>
    </source>
</evidence>
<organism evidence="14 15">
    <name type="scientific">Desmophyllum pertusum</name>
    <dbReference type="NCBI Taxonomy" id="174260"/>
    <lineage>
        <taxon>Eukaryota</taxon>
        <taxon>Metazoa</taxon>
        <taxon>Cnidaria</taxon>
        <taxon>Anthozoa</taxon>
        <taxon>Hexacorallia</taxon>
        <taxon>Scleractinia</taxon>
        <taxon>Caryophylliina</taxon>
        <taxon>Caryophylliidae</taxon>
        <taxon>Desmophyllum</taxon>
    </lineage>
</organism>
<gene>
    <name evidence="14" type="ORF">OS493_034649</name>
</gene>
<sequence length="364" mass="41310">MAKMRNRLTRWQARKPTIDFLPSPRCVMEREFEKSLCLGSGIPFVLLSILISVPNGVILVTLYRNPLRCFRKAFAVFLASIAAMDLFVGIVVCSGGVMVRFLCVFGEGNITQDGDIVMVLEYIGINSSILLVTAMSVDRFVSVVYPHFYLRKVKPRKLILCSTIIVVFSSIFASLQLTGISMDVYLLIDVHLHTTFPLVTTALVYFGIFLCLKKRARADQQRQSSMPSNQTLDDMRRISIAKRERKFSITCFLILIFLILSLIPYFVAILIYANCYDCRGQKWLLVLRESSVAFLFVNSFVNPFLTTFRMNELKQSVKIVFLRRNEDNVSGGLGDFQLQSALQSKTRGNTDPIQESDELRSIVN</sequence>
<evidence type="ECO:0000259" key="13">
    <source>
        <dbReference type="PROSITE" id="PS50262"/>
    </source>
</evidence>
<evidence type="ECO:0000256" key="8">
    <source>
        <dbReference type="ARBA" id="ARBA00023180"/>
    </source>
</evidence>
<dbReference type="PROSITE" id="PS50262">
    <property type="entry name" value="G_PROTEIN_RECEP_F1_2"/>
    <property type="match status" value="1"/>
</dbReference>
<feature type="transmembrane region" description="Helical" evidence="12">
    <location>
        <begin position="190"/>
        <end position="212"/>
    </location>
</feature>
<feature type="compositionally biased region" description="Polar residues" evidence="11">
    <location>
        <begin position="343"/>
        <end position="353"/>
    </location>
</feature>
<feature type="transmembrane region" description="Helical" evidence="12">
    <location>
        <begin position="158"/>
        <end position="178"/>
    </location>
</feature>
<dbReference type="AlphaFoldDB" id="A0A9W9ZIQ4"/>
<comment type="subcellular location">
    <subcellularLocation>
        <location evidence="1">Cell membrane</location>
        <topology evidence="1">Multi-pass membrane protein</topology>
    </subcellularLocation>
</comment>
<dbReference type="InterPro" id="IPR017452">
    <property type="entry name" value="GPCR_Rhodpsn_7TM"/>
</dbReference>
<dbReference type="PANTHER" id="PTHR24246:SF27">
    <property type="entry name" value="ADENOSINE RECEPTOR, ISOFORM A"/>
    <property type="match status" value="1"/>
</dbReference>
<dbReference type="OrthoDB" id="5955379at2759"/>
<dbReference type="PROSITE" id="PS00237">
    <property type="entry name" value="G_PROTEIN_RECEP_F1_1"/>
    <property type="match status" value="1"/>
</dbReference>
<feature type="transmembrane region" description="Helical" evidence="12">
    <location>
        <begin position="247"/>
        <end position="273"/>
    </location>
</feature>
<keyword evidence="8" id="KW-0325">Glycoprotein</keyword>
<keyword evidence="9 10" id="KW-0807">Transducer</keyword>
<evidence type="ECO:0000256" key="5">
    <source>
        <dbReference type="ARBA" id="ARBA00023040"/>
    </source>
</evidence>
<feature type="domain" description="G-protein coupled receptors family 1 profile" evidence="13">
    <location>
        <begin position="54"/>
        <end position="306"/>
    </location>
</feature>
<accession>A0A9W9ZIQ4</accession>
<dbReference type="PANTHER" id="PTHR24246">
    <property type="entry name" value="OLFACTORY RECEPTOR AND ADENOSINE RECEPTOR"/>
    <property type="match status" value="1"/>
</dbReference>